<dbReference type="Proteomes" id="UP000199758">
    <property type="component" value="Unassembled WGS sequence"/>
</dbReference>
<feature type="compositionally biased region" description="Polar residues" evidence="1">
    <location>
        <begin position="41"/>
        <end position="54"/>
    </location>
</feature>
<keyword evidence="3" id="KW-1185">Reference proteome</keyword>
<dbReference type="AlphaFoldDB" id="A0A1M5MZM9"/>
<feature type="compositionally biased region" description="Basic and acidic residues" evidence="1">
    <location>
        <begin position="8"/>
        <end position="25"/>
    </location>
</feature>
<evidence type="ECO:0000313" key="2">
    <source>
        <dbReference type="EMBL" id="SHG82582.1"/>
    </source>
</evidence>
<dbReference type="EMBL" id="FQWZ01000003">
    <property type="protein sequence ID" value="SHG82582.1"/>
    <property type="molecule type" value="Genomic_DNA"/>
</dbReference>
<accession>A0A1M5MZM9</accession>
<feature type="region of interest" description="Disordered" evidence="1">
    <location>
        <begin position="1"/>
        <end position="54"/>
    </location>
</feature>
<protein>
    <submittedName>
        <fullName evidence="2">Uncharacterized protein</fullName>
    </submittedName>
</protein>
<sequence length="54" mass="5967">MAKPNYGFDKRQRELKKSKQQEEKRLKKLARGTGGAEGDTDTQGQAPSSTEPTS</sequence>
<organism evidence="2 3">
    <name type="scientific">Hydrocarboniphaga daqingensis</name>
    <dbReference type="NCBI Taxonomy" id="490188"/>
    <lineage>
        <taxon>Bacteria</taxon>
        <taxon>Pseudomonadati</taxon>
        <taxon>Pseudomonadota</taxon>
        <taxon>Gammaproteobacteria</taxon>
        <taxon>Nevskiales</taxon>
        <taxon>Nevskiaceae</taxon>
        <taxon>Hydrocarboniphaga</taxon>
    </lineage>
</organism>
<reference evidence="2 3" key="1">
    <citation type="submission" date="2016-11" db="EMBL/GenBank/DDBJ databases">
        <authorList>
            <person name="Jaros S."/>
            <person name="Januszkiewicz K."/>
            <person name="Wedrychowicz H."/>
        </authorList>
    </citation>
    <scope>NUCLEOTIDE SEQUENCE [LARGE SCALE GENOMIC DNA]</scope>
    <source>
        <strain evidence="2 3">CGMCC 1.7049</strain>
    </source>
</reference>
<evidence type="ECO:0000256" key="1">
    <source>
        <dbReference type="SAM" id="MobiDB-lite"/>
    </source>
</evidence>
<proteinExistence type="predicted"/>
<dbReference type="RefSeq" id="WP_175550128.1">
    <property type="nucleotide sequence ID" value="NZ_FQWZ01000003.1"/>
</dbReference>
<name>A0A1M5MZM9_9GAMM</name>
<gene>
    <name evidence="2" type="ORF">SAMN04488068_1549</name>
</gene>
<evidence type="ECO:0000313" key="3">
    <source>
        <dbReference type="Proteomes" id="UP000199758"/>
    </source>
</evidence>